<dbReference type="InterPro" id="IPR012337">
    <property type="entry name" value="RNaseH-like_sf"/>
</dbReference>
<dbReference type="Ensembl" id="ENSFHET00000030698.1">
    <property type="protein sequence ID" value="ENSFHEP00000035004.1"/>
    <property type="gene ID" value="ENSFHEG00000022999.1"/>
</dbReference>
<dbReference type="CDD" id="cd09276">
    <property type="entry name" value="Rnase_HI_RT_non_LTR"/>
    <property type="match status" value="1"/>
</dbReference>
<feature type="domain" description="RNase H type-1" evidence="2">
    <location>
        <begin position="50"/>
        <end position="159"/>
    </location>
</feature>
<dbReference type="Gene3D" id="3.30.420.10">
    <property type="entry name" value="Ribonuclease H-like superfamily/Ribonuclease H"/>
    <property type="match status" value="1"/>
</dbReference>
<keyword evidence="4" id="KW-1185">Reference proteome</keyword>
<sequence length="160" mass="18087">MATLLVTLYEYSPLFHVALVSLCFLVTAAIVLGLYQTIQQYLVMRYKNMTQIYTDASKEENGKTGVAVYIPKENISIKRRTTDNLSMLAIILALQWVLEVKPRDVVICSDSLSCLTSFKSGNSESRQDLLDEVSYLIYGIKQQKISIQFTRVPAHKGMPK</sequence>
<protein>
    <recommendedName>
        <fullName evidence="2">RNase H type-1 domain-containing protein</fullName>
    </recommendedName>
</protein>
<dbReference type="STRING" id="8078.ENSFHEP00000035004"/>
<feature type="transmembrane region" description="Helical" evidence="1">
    <location>
        <begin position="14"/>
        <end position="35"/>
    </location>
</feature>
<organism evidence="3 4">
    <name type="scientific">Fundulus heteroclitus</name>
    <name type="common">Killifish</name>
    <name type="synonym">Mummichog</name>
    <dbReference type="NCBI Taxonomy" id="8078"/>
    <lineage>
        <taxon>Eukaryota</taxon>
        <taxon>Metazoa</taxon>
        <taxon>Chordata</taxon>
        <taxon>Craniata</taxon>
        <taxon>Vertebrata</taxon>
        <taxon>Euteleostomi</taxon>
        <taxon>Actinopterygii</taxon>
        <taxon>Neopterygii</taxon>
        <taxon>Teleostei</taxon>
        <taxon>Neoteleostei</taxon>
        <taxon>Acanthomorphata</taxon>
        <taxon>Ovalentaria</taxon>
        <taxon>Atherinomorphae</taxon>
        <taxon>Cyprinodontiformes</taxon>
        <taxon>Fundulidae</taxon>
        <taxon>Fundulus</taxon>
    </lineage>
</organism>
<keyword evidence="1" id="KW-0472">Membrane</keyword>
<keyword evidence="1" id="KW-1133">Transmembrane helix</keyword>
<reference evidence="3" key="2">
    <citation type="submission" date="2025-09" db="UniProtKB">
        <authorList>
            <consortium name="Ensembl"/>
        </authorList>
    </citation>
    <scope>IDENTIFICATION</scope>
</reference>
<dbReference type="InterPro" id="IPR002156">
    <property type="entry name" value="RNaseH_domain"/>
</dbReference>
<dbReference type="Proteomes" id="UP000265000">
    <property type="component" value="Unplaced"/>
</dbReference>
<accession>A0A3Q2R2S0</accession>
<evidence type="ECO:0000259" key="2">
    <source>
        <dbReference type="Pfam" id="PF00075"/>
    </source>
</evidence>
<dbReference type="GO" id="GO:0004523">
    <property type="term" value="F:RNA-DNA hybrid ribonuclease activity"/>
    <property type="evidence" value="ECO:0007669"/>
    <property type="project" value="InterPro"/>
</dbReference>
<proteinExistence type="predicted"/>
<dbReference type="GeneTree" id="ENSGT00990000213092"/>
<keyword evidence="1" id="KW-0812">Transmembrane</keyword>
<evidence type="ECO:0000256" key="1">
    <source>
        <dbReference type="SAM" id="Phobius"/>
    </source>
</evidence>
<evidence type="ECO:0000313" key="4">
    <source>
        <dbReference type="Proteomes" id="UP000265000"/>
    </source>
</evidence>
<dbReference type="InterPro" id="IPR036397">
    <property type="entry name" value="RNaseH_sf"/>
</dbReference>
<dbReference type="GO" id="GO:0003676">
    <property type="term" value="F:nucleic acid binding"/>
    <property type="evidence" value="ECO:0007669"/>
    <property type="project" value="InterPro"/>
</dbReference>
<name>A0A3Q2R2S0_FUNHE</name>
<dbReference type="AlphaFoldDB" id="A0A3Q2R2S0"/>
<dbReference type="Pfam" id="PF00075">
    <property type="entry name" value="RNase_H"/>
    <property type="match status" value="1"/>
</dbReference>
<reference evidence="3" key="1">
    <citation type="submission" date="2025-08" db="UniProtKB">
        <authorList>
            <consortium name="Ensembl"/>
        </authorList>
    </citation>
    <scope>IDENTIFICATION</scope>
</reference>
<dbReference type="SUPFAM" id="SSF53098">
    <property type="entry name" value="Ribonuclease H-like"/>
    <property type="match status" value="1"/>
</dbReference>
<evidence type="ECO:0000313" key="3">
    <source>
        <dbReference type="Ensembl" id="ENSFHEP00000035004.1"/>
    </source>
</evidence>